<comment type="caution">
    <text evidence="6">The sequence shown here is derived from an EMBL/GenBank/DDBJ whole genome shotgun (WGS) entry which is preliminary data.</text>
</comment>
<evidence type="ECO:0000256" key="4">
    <source>
        <dbReference type="PROSITE-ProRule" id="PRU00433"/>
    </source>
</evidence>
<dbReference type="GO" id="GO:0009055">
    <property type="term" value="F:electron transfer activity"/>
    <property type="evidence" value="ECO:0007669"/>
    <property type="project" value="InterPro"/>
</dbReference>
<dbReference type="STRING" id="765420.OSCT_2592"/>
<dbReference type="AlphaFoldDB" id="E1IGZ1"/>
<organism evidence="6 7">
    <name type="scientific">Oscillochloris trichoides DG-6</name>
    <dbReference type="NCBI Taxonomy" id="765420"/>
    <lineage>
        <taxon>Bacteria</taxon>
        <taxon>Bacillati</taxon>
        <taxon>Chloroflexota</taxon>
        <taxon>Chloroflexia</taxon>
        <taxon>Chloroflexales</taxon>
        <taxon>Chloroflexineae</taxon>
        <taxon>Oscillochloridaceae</taxon>
        <taxon>Oscillochloris</taxon>
    </lineage>
</organism>
<dbReference type="Gene3D" id="1.10.760.10">
    <property type="entry name" value="Cytochrome c-like domain"/>
    <property type="match status" value="1"/>
</dbReference>
<dbReference type="SUPFAM" id="SSF46626">
    <property type="entry name" value="Cytochrome c"/>
    <property type="match status" value="1"/>
</dbReference>
<dbReference type="EMBL" id="ADVR01000112">
    <property type="protein sequence ID" value="EFO79466.1"/>
    <property type="molecule type" value="Genomic_DNA"/>
</dbReference>
<dbReference type="GO" id="GO:0020037">
    <property type="term" value="F:heme binding"/>
    <property type="evidence" value="ECO:0007669"/>
    <property type="project" value="InterPro"/>
</dbReference>
<evidence type="ECO:0000313" key="6">
    <source>
        <dbReference type="EMBL" id="EFO79466.1"/>
    </source>
</evidence>
<evidence type="ECO:0000313" key="7">
    <source>
        <dbReference type="Proteomes" id="UP000054010"/>
    </source>
</evidence>
<dbReference type="Proteomes" id="UP000054010">
    <property type="component" value="Unassembled WGS sequence"/>
</dbReference>
<dbReference type="PANTHER" id="PTHR40394:SF2">
    <property type="entry name" value="QUINOL:CYTOCHROME C OXIDOREDUCTASE MEMBRANE PROTEIN"/>
    <property type="match status" value="1"/>
</dbReference>
<dbReference type="PANTHER" id="PTHR40394">
    <property type="entry name" value="LIPOPROTEIN-RELATED"/>
    <property type="match status" value="1"/>
</dbReference>
<dbReference type="Pfam" id="PF13442">
    <property type="entry name" value="Cytochrome_CBB3"/>
    <property type="match status" value="1"/>
</dbReference>
<dbReference type="OrthoDB" id="335174at2"/>
<keyword evidence="7" id="KW-1185">Reference proteome</keyword>
<dbReference type="HOGENOM" id="CLU_088548_1_0_0"/>
<dbReference type="GO" id="GO:0046872">
    <property type="term" value="F:metal ion binding"/>
    <property type="evidence" value="ECO:0007669"/>
    <property type="project" value="UniProtKB-KW"/>
</dbReference>
<keyword evidence="2 4" id="KW-0479">Metal-binding</keyword>
<protein>
    <recommendedName>
        <fullName evidence="5">Cytochrome c domain-containing protein</fullName>
    </recommendedName>
</protein>
<keyword evidence="3 4" id="KW-0408">Iron</keyword>
<proteinExistence type="predicted"/>
<dbReference type="eggNOG" id="COG2010">
    <property type="taxonomic scope" value="Bacteria"/>
</dbReference>
<accession>E1IGZ1</accession>
<dbReference type="InterPro" id="IPR009056">
    <property type="entry name" value="Cyt_c-like_dom"/>
</dbReference>
<evidence type="ECO:0000256" key="3">
    <source>
        <dbReference type="ARBA" id="ARBA00023004"/>
    </source>
</evidence>
<reference evidence="6 7" key="1">
    <citation type="journal article" date="2011" name="J. Bacteriol.">
        <title>Draft genome sequence of the anoxygenic filamentous phototrophic bacterium Oscillochloris trichoides subsp. DG-6.</title>
        <authorList>
            <person name="Kuznetsov B.B."/>
            <person name="Ivanovsky R.N."/>
            <person name="Keppen O.I."/>
            <person name="Sukhacheva M.V."/>
            <person name="Bumazhkin B.K."/>
            <person name="Patutina E.O."/>
            <person name="Beletsky A.V."/>
            <person name="Mardanov A.V."/>
            <person name="Baslerov R.V."/>
            <person name="Panteleeva A.N."/>
            <person name="Kolganova T.V."/>
            <person name="Ravin N.V."/>
            <person name="Skryabin K.G."/>
        </authorList>
    </citation>
    <scope>NUCLEOTIDE SEQUENCE [LARGE SCALE GENOMIC DNA]</scope>
    <source>
        <strain evidence="6 7">DG-6</strain>
    </source>
</reference>
<gene>
    <name evidence="6" type="ORF">OSCT_2592</name>
</gene>
<evidence type="ECO:0000256" key="1">
    <source>
        <dbReference type="ARBA" id="ARBA00022617"/>
    </source>
</evidence>
<name>E1IGZ1_9CHLR</name>
<dbReference type="PROSITE" id="PS51007">
    <property type="entry name" value="CYTC"/>
    <property type="match status" value="1"/>
</dbReference>
<keyword evidence="1 4" id="KW-0349">Heme</keyword>
<feature type="domain" description="Cytochrome c" evidence="5">
    <location>
        <begin position="93"/>
        <end position="178"/>
    </location>
</feature>
<dbReference type="InterPro" id="IPR036909">
    <property type="entry name" value="Cyt_c-like_dom_sf"/>
</dbReference>
<sequence length="203" mass="22096">MNAMTHTRIIRIARMAWLPLLFLLAGCHIDMYDQPRYTTNQPSSFFADGRSMRPPVPNTVAMGGFSGDSALMTGKLDGELVAELPAEIILDAALLTRGRSVFDAYCAPCHGLLGDGQGVIAFRGPLVVPSYHTDRLRTMPIGYFFDVATNGINRMYGYGARISVADRWAAVAYIRALQISQNTNVSTLAPAEQTQLQSGSPQP</sequence>
<evidence type="ECO:0000259" key="5">
    <source>
        <dbReference type="PROSITE" id="PS51007"/>
    </source>
</evidence>
<evidence type="ECO:0000256" key="2">
    <source>
        <dbReference type="ARBA" id="ARBA00022723"/>
    </source>
</evidence>